<dbReference type="PANTHER" id="PTHR43289:SF6">
    <property type="entry name" value="SERINE_THREONINE-PROTEIN KINASE NEKL-3"/>
    <property type="match status" value="1"/>
</dbReference>
<feature type="region of interest" description="Disordered" evidence="6">
    <location>
        <begin position="353"/>
        <end position="378"/>
    </location>
</feature>
<keyword evidence="7" id="KW-0812">Transmembrane</keyword>
<dbReference type="SUPFAM" id="SSF56112">
    <property type="entry name" value="Protein kinase-like (PK-like)"/>
    <property type="match status" value="1"/>
</dbReference>
<keyword evidence="9" id="KW-0723">Serine/threonine-protein kinase</keyword>
<dbReference type="Gene3D" id="1.10.510.10">
    <property type="entry name" value="Transferase(Phosphotransferase) domain 1"/>
    <property type="match status" value="1"/>
</dbReference>
<feature type="transmembrane region" description="Helical" evidence="7">
    <location>
        <begin position="445"/>
        <end position="466"/>
    </location>
</feature>
<dbReference type="Proteomes" id="UP001151081">
    <property type="component" value="Unassembled WGS sequence"/>
</dbReference>
<evidence type="ECO:0000313" key="9">
    <source>
        <dbReference type="EMBL" id="MDC3986480.1"/>
    </source>
</evidence>
<dbReference type="Gene3D" id="3.30.200.20">
    <property type="entry name" value="Phosphorylase Kinase, domain 1"/>
    <property type="match status" value="1"/>
</dbReference>
<dbReference type="PANTHER" id="PTHR43289">
    <property type="entry name" value="MITOGEN-ACTIVATED PROTEIN KINASE KINASE KINASE 20-RELATED"/>
    <property type="match status" value="1"/>
</dbReference>
<evidence type="ECO:0000259" key="8">
    <source>
        <dbReference type="PROSITE" id="PS50011"/>
    </source>
</evidence>
<dbReference type="InterPro" id="IPR008271">
    <property type="entry name" value="Ser/Thr_kinase_AS"/>
</dbReference>
<dbReference type="EMBL" id="JAGTJJ010000039">
    <property type="protein sequence ID" value="MDC3986480.1"/>
    <property type="molecule type" value="Genomic_DNA"/>
</dbReference>
<dbReference type="InterPro" id="IPR000719">
    <property type="entry name" value="Prot_kinase_dom"/>
</dbReference>
<dbReference type="InterPro" id="IPR011009">
    <property type="entry name" value="Kinase-like_dom_sf"/>
</dbReference>
<reference evidence="9 10" key="1">
    <citation type="submission" date="2021-04" db="EMBL/GenBank/DDBJ databases">
        <title>Genome analysis of Polyangium sp.</title>
        <authorList>
            <person name="Li Y."/>
            <person name="Wang J."/>
        </authorList>
    </citation>
    <scope>NUCLEOTIDE SEQUENCE [LARGE SCALE GENOMIC DNA]</scope>
    <source>
        <strain evidence="9 10">SDU14</strain>
    </source>
</reference>
<evidence type="ECO:0000256" key="4">
    <source>
        <dbReference type="ARBA" id="ARBA00022840"/>
    </source>
</evidence>
<dbReference type="SMART" id="SM00220">
    <property type="entry name" value="S_TKc"/>
    <property type="match status" value="1"/>
</dbReference>
<feature type="binding site" evidence="5">
    <location>
        <position position="40"/>
    </location>
    <ligand>
        <name>ATP</name>
        <dbReference type="ChEBI" id="CHEBI:30616"/>
    </ligand>
</feature>
<keyword evidence="10" id="KW-1185">Reference proteome</keyword>
<keyword evidence="3 9" id="KW-0418">Kinase</keyword>
<protein>
    <submittedName>
        <fullName evidence="9">Serine/threonine protein kinase</fullName>
    </submittedName>
</protein>
<dbReference type="RefSeq" id="WP_272427028.1">
    <property type="nucleotide sequence ID" value="NZ_JAGTJJ010000039.1"/>
</dbReference>
<dbReference type="CDD" id="cd14014">
    <property type="entry name" value="STKc_PknB_like"/>
    <property type="match status" value="1"/>
</dbReference>
<comment type="caution">
    <text evidence="9">The sequence shown here is derived from an EMBL/GenBank/DDBJ whole genome shotgun (WGS) entry which is preliminary data.</text>
</comment>
<sequence>MKAGTRIGGKYRLVRPLGEGGMGVVWAAINELTEREVALKLLRGLDASEDARLRLLREARACGRIVHRNVVEIYDVGQTDAGDPFLVMEMLSGETVGEKLQRERKIAPVVALRIAAETARGLKAAHAARVMHRDLKPSNLFLHEEPGGEAPVLKILDFGVSKTLQQGADFTATGKTMGSPAYMSPEQVRGLKTVDHRTDLWSVGVVLAEMLSGRRVFQGLTPYGAAAEVLSGRIRGLSDLMPDADPRIAAVVDRCLQRDVDKRFASADELLDALTPLLGDDRPGLPPAAAIKAARPSSIAPAPPPLPVITDPGMSTEEVTPTDFTPPPMMDDTSQYAVPLDMRDTVRPAPISMPPSGAHGLPILGRDSAPPDSADLTHTDAVPAGLAAAAEEAAASPSGAVPVVLWDEYLRKKAEEVPDAPLAADAEGSSQDAALAEAAPKSRGVIYAAAGLMLVALVAFAAVMMAR</sequence>
<evidence type="ECO:0000313" key="10">
    <source>
        <dbReference type="Proteomes" id="UP001151081"/>
    </source>
</evidence>
<keyword evidence="7" id="KW-1133">Transmembrane helix</keyword>
<keyword evidence="4 5" id="KW-0067">ATP-binding</keyword>
<keyword evidence="2 5" id="KW-0547">Nucleotide-binding</keyword>
<dbReference type="InterPro" id="IPR017441">
    <property type="entry name" value="Protein_kinase_ATP_BS"/>
</dbReference>
<keyword evidence="1" id="KW-0808">Transferase</keyword>
<dbReference type="GO" id="GO:0004674">
    <property type="term" value="F:protein serine/threonine kinase activity"/>
    <property type="evidence" value="ECO:0007669"/>
    <property type="project" value="UniProtKB-KW"/>
</dbReference>
<dbReference type="GO" id="GO:0005524">
    <property type="term" value="F:ATP binding"/>
    <property type="evidence" value="ECO:0007669"/>
    <property type="project" value="UniProtKB-UniRule"/>
</dbReference>
<evidence type="ECO:0000256" key="6">
    <source>
        <dbReference type="SAM" id="MobiDB-lite"/>
    </source>
</evidence>
<dbReference type="AlphaFoldDB" id="A0A9X4AXQ4"/>
<proteinExistence type="predicted"/>
<feature type="domain" description="Protein kinase" evidence="8">
    <location>
        <begin position="11"/>
        <end position="278"/>
    </location>
</feature>
<evidence type="ECO:0000256" key="5">
    <source>
        <dbReference type="PROSITE-ProRule" id="PRU10141"/>
    </source>
</evidence>
<dbReference type="PROSITE" id="PS00108">
    <property type="entry name" value="PROTEIN_KINASE_ST"/>
    <property type="match status" value="1"/>
</dbReference>
<evidence type="ECO:0000256" key="3">
    <source>
        <dbReference type="ARBA" id="ARBA00022777"/>
    </source>
</evidence>
<gene>
    <name evidence="9" type="ORF">KEG57_38755</name>
</gene>
<organism evidence="9 10">
    <name type="scientific">Polyangium jinanense</name>
    <dbReference type="NCBI Taxonomy" id="2829994"/>
    <lineage>
        <taxon>Bacteria</taxon>
        <taxon>Pseudomonadati</taxon>
        <taxon>Myxococcota</taxon>
        <taxon>Polyangia</taxon>
        <taxon>Polyangiales</taxon>
        <taxon>Polyangiaceae</taxon>
        <taxon>Polyangium</taxon>
    </lineage>
</organism>
<dbReference type="Pfam" id="PF00069">
    <property type="entry name" value="Pkinase"/>
    <property type="match status" value="1"/>
</dbReference>
<evidence type="ECO:0000256" key="2">
    <source>
        <dbReference type="ARBA" id="ARBA00022741"/>
    </source>
</evidence>
<dbReference type="PROSITE" id="PS50011">
    <property type="entry name" value="PROTEIN_KINASE_DOM"/>
    <property type="match status" value="1"/>
</dbReference>
<evidence type="ECO:0000256" key="7">
    <source>
        <dbReference type="SAM" id="Phobius"/>
    </source>
</evidence>
<dbReference type="PROSITE" id="PS00107">
    <property type="entry name" value="PROTEIN_KINASE_ATP"/>
    <property type="match status" value="1"/>
</dbReference>
<accession>A0A9X4AXQ4</accession>
<name>A0A9X4AXQ4_9BACT</name>
<evidence type="ECO:0000256" key="1">
    <source>
        <dbReference type="ARBA" id="ARBA00022679"/>
    </source>
</evidence>
<keyword evidence="7" id="KW-0472">Membrane</keyword>